<keyword evidence="3 7" id="KW-0805">Transcription regulation</keyword>
<dbReference type="InterPro" id="IPR019680">
    <property type="entry name" value="Mediator_Med1"/>
</dbReference>
<dbReference type="PANTHER" id="PTHR35041">
    <property type="entry name" value="MEDIATOR OF RNA POLYMERASE II TRANSCRIPTION SUBUNIT 1"/>
    <property type="match status" value="1"/>
</dbReference>
<feature type="non-terminal residue" evidence="10">
    <location>
        <position position="1"/>
    </location>
</feature>
<feature type="compositionally biased region" description="Polar residues" evidence="8">
    <location>
        <begin position="1"/>
        <end position="12"/>
    </location>
</feature>
<feature type="region of interest" description="Disordered" evidence="8">
    <location>
        <begin position="1"/>
        <end position="22"/>
    </location>
</feature>
<dbReference type="GO" id="GO:0045944">
    <property type="term" value="P:positive regulation of transcription by RNA polymerase II"/>
    <property type="evidence" value="ECO:0007669"/>
    <property type="project" value="UniProtKB-ARBA"/>
</dbReference>
<keyword evidence="6 7" id="KW-0539">Nucleus</keyword>
<comment type="similarity">
    <text evidence="2 7">Belongs to the Mediator complex subunit 1 family.</text>
</comment>
<evidence type="ECO:0000313" key="10">
    <source>
        <dbReference type="EMBL" id="OCL10075.1"/>
    </source>
</evidence>
<dbReference type="PANTHER" id="PTHR35041:SF4">
    <property type="entry name" value="MEDIATOR OF RNA POLYMERASE II TRANSCRIPTION SUBUNIT 1"/>
    <property type="match status" value="1"/>
</dbReference>
<name>A0A8E2F3U8_9PEZI</name>
<evidence type="ECO:0000313" key="11">
    <source>
        <dbReference type="Proteomes" id="UP000250140"/>
    </source>
</evidence>
<comment type="subcellular location">
    <subcellularLocation>
        <location evidence="1 7">Nucleus</location>
    </subcellularLocation>
</comment>
<keyword evidence="4 7" id="KW-0010">Activator</keyword>
<dbReference type="Proteomes" id="UP000250140">
    <property type="component" value="Unassembled WGS sequence"/>
</dbReference>
<feature type="domain" description="Mediator complex subunit Med1" evidence="9">
    <location>
        <begin position="83"/>
        <end position="218"/>
    </location>
</feature>
<evidence type="ECO:0000256" key="2">
    <source>
        <dbReference type="ARBA" id="ARBA00006210"/>
    </source>
</evidence>
<dbReference type="Pfam" id="PF10744">
    <property type="entry name" value="Med1"/>
    <property type="match status" value="1"/>
</dbReference>
<dbReference type="GO" id="GO:0016592">
    <property type="term" value="C:mediator complex"/>
    <property type="evidence" value="ECO:0007669"/>
    <property type="project" value="InterPro"/>
</dbReference>
<evidence type="ECO:0000256" key="6">
    <source>
        <dbReference type="ARBA" id="ARBA00023242"/>
    </source>
</evidence>
<dbReference type="EMBL" id="KV749311">
    <property type="protein sequence ID" value="OCL10075.1"/>
    <property type="molecule type" value="Genomic_DNA"/>
</dbReference>
<keyword evidence="11" id="KW-1185">Reference proteome</keyword>
<dbReference type="GO" id="GO:0003712">
    <property type="term" value="F:transcription coregulator activity"/>
    <property type="evidence" value="ECO:0007669"/>
    <property type="project" value="InterPro"/>
</dbReference>
<keyword evidence="5 7" id="KW-0804">Transcription</keyword>
<proteinExistence type="inferred from homology"/>
<dbReference type="OrthoDB" id="5310959at2759"/>
<evidence type="ECO:0000256" key="5">
    <source>
        <dbReference type="ARBA" id="ARBA00023163"/>
    </source>
</evidence>
<comment type="function">
    <text evidence="7">Component of the Mediator complex, a coactivator involved in the regulated transcription of nearly all RNA polymerase II-dependent genes. Mediator functions as a bridge to convey information from gene-specific regulatory proteins to the basal RNA polymerase II transcription machinery. Mediator is recruited to promoters by direct interactions with regulatory proteins and serves as a scaffold for the assembly of a functional preinitiation complex with RNA polymerase II and the general transcription factors.</text>
</comment>
<evidence type="ECO:0000256" key="7">
    <source>
        <dbReference type="RuleBase" id="RU364059"/>
    </source>
</evidence>
<evidence type="ECO:0000256" key="8">
    <source>
        <dbReference type="SAM" id="MobiDB-lite"/>
    </source>
</evidence>
<sequence length="219" mass="22861">MTTPTPSTNTPQKHLAAFSSPAPRSVPGMMNFDSPAALGLSLEGGVGMGISMSGMSGLGGLGLAGSSMGGRADDEERRRRLEAVVATVRARPGRVSQEGVHSLCQRCGLSVAFMPGEQGEGKKSMGIAGKGIVLDIDWTGDTVERIQVDIPSGKSVTAFSTSAAKMLQADLTPPPGVASINLTLDRFAHNLERLARMDRLSTPDVNCFEAISGVYTSLR</sequence>
<reference evidence="10 11" key="1">
    <citation type="journal article" date="2016" name="Nat. Commun.">
        <title>Ectomycorrhizal ecology is imprinted in the genome of the dominant symbiotic fungus Cenococcum geophilum.</title>
        <authorList>
            <consortium name="DOE Joint Genome Institute"/>
            <person name="Peter M."/>
            <person name="Kohler A."/>
            <person name="Ohm R.A."/>
            <person name="Kuo A."/>
            <person name="Krutzmann J."/>
            <person name="Morin E."/>
            <person name="Arend M."/>
            <person name="Barry K.W."/>
            <person name="Binder M."/>
            <person name="Choi C."/>
            <person name="Clum A."/>
            <person name="Copeland A."/>
            <person name="Grisel N."/>
            <person name="Haridas S."/>
            <person name="Kipfer T."/>
            <person name="LaButti K."/>
            <person name="Lindquist E."/>
            <person name="Lipzen A."/>
            <person name="Maire R."/>
            <person name="Meier B."/>
            <person name="Mihaltcheva S."/>
            <person name="Molinier V."/>
            <person name="Murat C."/>
            <person name="Poggeler S."/>
            <person name="Quandt C.A."/>
            <person name="Sperisen C."/>
            <person name="Tritt A."/>
            <person name="Tisserant E."/>
            <person name="Crous P.W."/>
            <person name="Henrissat B."/>
            <person name="Nehls U."/>
            <person name="Egli S."/>
            <person name="Spatafora J.W."/>
            <person name="Grigoriev I.V."/>
            <person name="Martin F.M."/>
        </authorList>
    </citation>
    <scope>NUCLEOTIDE SEQUENCE [LARGE SCALE GENOMIC DNA]</scope>
    <source>
        <strain evidence="10 11">CBS 207.34</strain>
    </source>
</reference>
<organism evidence="10 11">
    <name type="scientific">Glonium stellatum</name>
    <dbReference type="NCBI Taxonomy" id="574774"/>
    <lineage>
        <taxon>Eukaryota</taxon>
        <taxon>Fungi</taxon>
        <taxon>Dikarya</taxon>
        <taxon>Ascomycota</taxon>
        <taxon>Pezizomycotina</taxon>
        <taxon>Dothideomycetes</taxon>
        <taxon>Pleosporomycetidae</taxon>
        <taxon>Gloniales</taxon>
        <taxon>Gloniaceae</taxon>
        <taxon>Glonium</taxon>
    </lineage>
</organism>
<evidence type="ECO:0000256" key="4">
    <source>
        <dbReference type="ARBA" id="ARBA00023159"/>
    </source>
</evidence>
<accession>A0A8E2F3U8</accession>
<evidence type="ECO:0000256" key="1">
    <source>
        <dbReference type="ARBA" id="ARBA00004123"/>
    </source>
</evidence>
<dbReference type="AlphaFoldDB" id="A0A8E2F3U8"/>
<evidence type="ECO:0000256" key="3">
    <source>
        <dbReference type="ARBA" id="ARBA00023015"/>
    </source>
</evidence>
<evidence type="ECO:0000259" key="9">
    <source>
        <dbReference type="Pfam" id="PF10744"/>
    </source>
</evidence>
<gene>
    <name evidence="10" type="ORF">AOQ84DRAFT_7347</name>
</gene>
<protein>
    <recommendedName>
        <fullName evidence="7">Mediator of RNA polymerase II transcription subunit 1</fullName>
    </recommendedName>
    <alternativeName>
        <fullName evidence="7">Mediator complex subunit 1</fullName>
    </alternativeName>
</protein>